<dbReference type="Proteomes" id="UP000266723">
    <property type="component" value="Unassembled WGS sequence"/>
</dbReference>
<accession>A0ABQ7DJP5</accession>
<name>A0ABQ7DJP5_BRACR</name>
<keyword evidence="2" id="KW-1185">Reference proteome</keyword>
<proteinExistence type="predicted"/>
<reference evidence="1 2" key="1">
    <citation type="journal article" date="2020" name="BMC Genomics">
        <title>Intraspecific diversification of the crop wild relative Brassica cretica Lam. using demographic model selection.</title>
        <authorList>
            <person name="Kioukis A."/>
            <person name="Michalopoulou V.A."/>
            <person name="Briers L."/>
            <person name="Pirintsos S."/>
            <person name="Studholme D.J."/>
            <person name="Pavlidis P."/>
            <person name="Sarris P.F."/>
        </authorList>
    </citation>
    <scope>NUCLEOTIDE SEQUENCE [LARGE SCALE GENOMIC DNA]</scope>
    <source>
        <strain evidence="2">cv. PFS-1207/04</strain>
    </source>
</reference>
<organism evidence="1 2">
    <name type="scientific">Brassica cretica</name>
    <name type="common">Mustard</name>
    <dbReference type="NCBI Taxonomy" id="69181"/>
    <lineage>
        <taxon>Eukaryota</taxon>
        <taxon>Viridiplantae</taxon>
        <taxon>Streptophyta</taxon>
        <taxon>Embryophyta</taxon>
        <taxon>Tracheophyta</taxon>
        <taxon>Spermatophyta</taxon>
        <taxon>Magnoliopsida</taxon>
        <taxon>eudicotyledons</taxon>
        <taxon>Gunneridae</taxon>
        <taxon>Pentapetalae</taxon>
        <taxon>rosids</taxon>
        <taxon>malvids</taxon>
        <taxon>Brassicales</taxon>
        <taxon>Brassicaceae</taxon>
        <taxon>Brassiceae</taxon>
        <taxon>Brassica</taxon>
    </lineage>
</organism>
<dbReference type="EMBL" id="QGKV02000649">
    <property type="protein sequence ID" value="KAF3577701.1"/>
    <property type="molecule type" value="Genomic_DNA"/>
</dbReference>
<evidence type="ECO:0000313" key="2">
    <source>
        <dbReference type="Proteomes" id="UP000266723"/>
    </source>
</evidence>
<evidence type="ECO:0000313" key="1">
    <source>
        <dbReference type="EMBL" id="KAF3577701.1"/>
    </source>
</evidence>
<protein>
    <submittedName>
        <fullName evidence="1">Uncharacterized protein</fullName>
    </submittedName>
</protein>
<comment type="caution">
    <text evidence="1">The sequence shown here is derived from an EMBL/GenBank/DDBJ whole genome shotgun (WGS) entry which is preliminary data.</text>
</comment>
<gene>
    <name evidence="1" type="ORF">DY000_02033060</name>
</gene>
<sequence length="94" mass="10820">MQIKQEVELTWYTSISIQPKGSNVPYKTREKKRVIQKCKGKEQLINSKAMRTLGVGSREGKRALAYENVRTGHFPTDPRQLGQFGLTYNCLILY</sequence>